<dbReference type="PROSITE" id="PS00018">
    <property type="entry name" value="EF_HAND_1"/>
    <property type="match status" value="1"/>
</dbReference>
<dbReference type="OrthoDB" id="127762at2"/>
<dbReference type="Pfam" id="PF09471">
    <property type="entry name" value="Peptidase_M64"/>
    <property type="match status" value="1"/>
</dbReference>
<evidence type="ECO:0000313" key="2">
    <source>
        <dbReference type="EMBL" id="QDU71207.1"/>
    </source>
</evidence>
<dbReference type="GO" id="GO:0000272">
    <property type="term" value="P:polysaccharide catabolic process"/>
    <property type="evidence" value="ECO:0007669"/>
    <property type="project" value="InterPro"/>
</dbReference>
<dbReference type="RefSeq" id="WP_145445346.1">
    <property type="nucleotide sequence ID" value="NZ_CP036280.1"/>
</dbReference>
<dbReference type="AlphaFoldDB" id="A0A518BW66"/>
<feature type="signal peptide" evidence="1">
    <location>
        <begin position="1"/>
        <end position="28"/>
    </location>
</feature>
<dbReference type="KEGG" id="mcad:Pan265_10560"/>
<keyword evidence="3" id="KW-1185">Reference proteome</keyword>
<feature type="chain" id="PRO_5022143393" evidence="1">
    <location>
        <begin position="29"/>
        <end position="511"/>
    </location>
</feature>
<keyword evidence="1" id="KW-0732">Signal</keyword>
<accession>A0A518BW66</accession>
<gene>
    <name evidence="2" type="ORF">Pan265_10560</name>
</gene>
<proteinExistence type="predicted"/>
<organism evidence="2 3">
    <name type="scientific">Mucisphaera calidilacus</name>
    <dbReference type="NCBI Taxonomy" id="2527982"/>
    <lineage>
        <taxon>Bacteria</taxon>
        <taxon>Pseudomonadati</taxon>
        <taxon>Planctomycetota</taxon>
        <taxon>Phycisphaerae</taxon>
        <taxon>Phycisphaerales</taxon>
        <taxon>Phycisphaeraceae</taxon>
        <taxon>Mucisphaera</taxon>
    </lineage>
</organism>
<dbReference type="InterPro" id="IPR019026">
    <property type="entry name" value="Peptidase_M64_IgA"/>
</dbReference>
<protein>
    <submittedName>
        <fullName evidence="2">IgA Peptidase M64</fullName>
    </submittedName>
</protein>
<dbReference type="SUPFAM" id="SSF63446">
    <property type="entry name" value="Type I dockerin domain"/>
    <property type="match status" value="1"/>
</dbReference>
<dbReference type="InterPro" id="IPR036439">
    <property type="entry name" value="Dockerin_dom_sf"/>
</dbReference>
<dbReference type="InterPro" id="IPR018247">
    <property type="entry name" value="EF_Hand_1_Ca_BS"/>
</dbReference>
<dbReference type="InterPro" id="IPR024079">
    <property type="entry name" value="MetalloPept_cat_dom_sf"/>
</dbReference>
<dbReference type="Gene3D" id="1.10.1330.10">
    <property type="entry name" value="Dockerin domain"/>
    <property type="match status" value="1"/>
</dbReference>
<dbReference type="Proteomes" id="UP000320386">
    <property type="component" value="Chromosome"/>
</dbReference>
<dbReference type="GO" id="GO:0008237">
    <property type="term" value="F:metallopeptidase activity"/>
    <property type="evidence" value="ECO:0007669"/>
    <property type="project" value="InterPro"/>
</dbReference>
<evidence type="ECO:0000313" key="3">
    <source>
        <dbReference type="Proteomes" id="UP000320386"/>
    </source>
</evidence>
<dbReference type="EMBL" id="CP036280">
    <property type="protein sequence ID" value="QDU71207.1"/>
    <property type="molecule type" value="Genomic_DNA"/>
</dbReference>
<dbReference type="Gene3D" id="3.40.390.10">
    <property type="entry name" value="Collagenase (Catalytic Domain)"/>
    <property type="match status" value="1"/>
</dbReference>
<reference evidence="2 3" key="1">
    <citation type="submission" date="2019-02" db="EMBL/GenBank/DDBJ databases">
        <title>Deep-cultivation of Planctomycetes and their phenomic and genomic characterization uncovers novel biology.</title>
        <authorList>
            <person name="Wiegand S."/>
            <person name="Jogler M."/>
            <person name="Boedeker C."/>
            <person name="Pinto D."/>
            <person name="Vollmers J."/>
            <person name="Rivas-Marin E."/>
            <person name="Kohn T."/>
            <person name="Peeters S.H."/>
            <person name="Heuer A."/>
            <person name="Rast P."/>
            <person name="Oberbeckmann S."/>
            <person name="Bunk B."/>
            <person name="Jeske O."/>
            <person name="Meyerdierks A."/>
            <person name="Storesund J.E."/>
            <person name="Kallscheuer N."/>
            <person name="Luecker S."/>
            <person name="Lage O.M."/>
            <person name="Pohl T."/>
            <person name="Merkel B.J."/>
            <person name="Hornburger P."/>
            <person name="Mueller R.-W."/>
            <person name="Bruemmer F."/>
            <person name="Labrenz M."/>
            <person name="Spormann A.M."/>
            <person name="Op den Camp H."/>
            <person name="Overmann J."/>
            <person name="Amann R."/>
            <person name="Jetten M.S.M."/>
            <person name="Mascher T."/>
            <person name="Medema M.H."/>
            <person name="Devos D.P."/>
            <person name="Kaster A.-K."/>
            <person name="Ovreas L."/>
            <person name="Rohde M."/>
            <person name="Galperin M.Y."/>
            <person name="Jogler C."/>
        </authorList>
    </citation>
    <scope>NUCLEOTIDE SEQUENCE [LARGE SCALE GENOMIC DNA]</scope>
    <source>
        <strain evidence="2 3">Pan265</strain>
    </source>
</reference>
<name>A0A518BW66_9BACT</name>
<evidence type="ECO:0000256" key="1">
    <source>
        <dbReference type="SAM" id="SignalP"/>
    </source>
</evidence>
<sequence precursor="true">MLFSVRRCRVAVVCGALALLVLSSAVSAGYETIRDNGPNTNRVNMVFMGDGYTAGHEIDVVYPQHIEAMLTHVFEGDEDPFPRYEKFINVHRIDVVSDESGADIPPDGVFVDTALGSKYYHDGVTERLLYVSNSRARNALNAGLLGSDIKADVKVITVNSAKYGGGGGEYAVYAGGHASAPEIALHEIGHQFANLADEYAIYDRPYTGFEPPEVNATLDPKGEWDHWLGYVDPDHPEMGAIGVYEGSKYYAEGLYRPSQNSKMRNLGRPFDAVAREQLIKEIYEIVDPVDEHAGNNGLLADPGALWVDVIDPAVLDVSWWVDGSEIPGGPDAFDLSLYGYGLGTFEVVADVRDNTDWIRDEAIKDLAHQRVAWTVSLTGPAKDLDGSGVLDATDIDMAMQRLTAGDGFDLNGDGFGDLFDLDYLLGTMLGAAFGDATLDGRVDLNDLSLLAASFEAPGGWAKGDFTGDGWVDLADLSVLASTFGFGATVPEPSGLIAMGLMAGVRARRGVR</sequence>